<keyword evidence="3" id="KW-1185">Reference proteome</keyword>
<comment type="caution">
    <text evidence="2">The sequence shown here is derived from an EMBL/GenBank/DDBJ whole genome shotgun (WGS) entry which is preliminary data.</text>
</comment>
<dbReference type="PANTHER" id="PTHR35523:SF1">
    <property type="entry name" value="CELL WALL PROTEIN SED1"/>
    <property type="match status" value="1"/>
</dbReference>
<protein>
    <recommendedName>
        <fullName evidence="4">Clock-controlled protein 6</fullName>
    </recommendedName>
</protein>
<dbReference type="RefSeq" id="XP_040679727.1">
    <property type="nucleotide sequence ID" value="XM_040822584.1"/>
</dbReference>
<dbReference type="HOGENOM" id="CLU_1586868_0_0_1"/>
<evidence type="ECO:0000313" key="3">
    <source>
        <dbReference type="Proteomes" id="UP000030816"/>
    </source>
</evidence>
<dbReference type="GeneID" id="63738240"/>
<sequence length="168" mass="16240">MRAASLAFAAGALLAPGKASNRTEVVTVTNTAYTTYCPGPTTISIGNATYTVREATTLTITDCPCVLTESGRHEPTATARPGCPPGAEDCARGGHECDGEDCSGDGSNGAGRECSGEDCGSDASDGSQAQPAAGTHVAVAGAGVGVGHPSAVLAAAAAAAAGFAALVL</sequence>
<name>A0A0B2WRH5_METAS</name>
<dbReference type="STRING" id="1081103.A0A0B2WRH5"/>
<dbReference type="Proteomes" id="UP000030816">
    <property type="component" value="Unassembled WGS sequence"/>
</dbReference>
<dbReference type="OrthoDB" id="4941555at2759"/>
<dbReference type="PANTHER" id="PTHR35523">
    <property type="entry name" value="CELL WALL PROTEIN SED1"/>
    <property type="match status" value="1"/>
</dbReference>
<evidence type="ECO:0008006" key="4">
    <source>
        <dbReference type="Google" id="ProtNLM"/>
    </source>
</evidence>
<reference evidence="2 3" key="1">
    <citation type="journal article" date="2014" name="Proc. Natl. Acad. Sci. U.S.A.">
        <title>Trajectory and genomic determinants of fungal-pathogen speciation and host adaptation.</title>
        <authorList>
            <person name="Hu X."/>
            <person name="Xiao G."/>
            <person name="Zheng P."/>
            <person name="Shang Y."/>
            <person name="Su Y."/>
            <person name="Zhang X."/>
            <person name="Liu X."/>
            <person name="Zhan S."/>
            <person name="St Leger R.J."/>
            <person name="Wang C."/>
        </authorList>
    </citation>
    <scope>NUCLEOTIDE SEQUENCE [LARGE SCALE GENOMIC DNA]</scope>
    <source>
        <strain evidence="2 3">ARSEF 1941</strain>
    </source>
</reference>
<dbReference type="GO" id="GO:0005199">
    <property type="term" value="F:structural constituent of cell wall"/>
    <property type="evidence" value="ECO:0007669"/>
    <property type="project" value="InterPro"/>
</dbReference>
<dbReference type="InterPro" id="IPR038843">
    <property type="entry name" value="Sed1/Spi1"/>
</dbReference>
<feature type="chain" id="PRO_5002081502" description="Clock-controlled protein 6" evidence="1">
    <location>
        <begin position="20"/>
        <end position="168"/>
    </location>
</feature>
<dbReference type="GO" id="GO:0031505">
    <property type="term" value="P:fungal-type cell wall organization"/>
    <property type="evidence" value="ECO:0007669"/>
    <property type="project" value="InterPro"/>
</dbReference>
<dbReference type="GO" id="GO:0009277">
    <property type="term" value="C:fungal-type cell wall"/>
    <property type="evidence" value="ECO:0007669"/>
    <property type="project" value="TreeGrafter"/>
</dbReference>
<organism evidence="2 3">
    <name type="scientific">Metarhizium album (strain ARSEF 1941)</name>
    <dbReference type="NCBI Taxonomy" id="1081103"/>
    <lineage>
        <taxon>Eukaryota</taxon>
        <taxon>Fungi</taxon>
        <taxon>Dikarya</taxon>
        <taxon>Ascomycota</taxon>
        <taxon>Pezizomycotina</taxon>
        <taxon>Sordariomycetes</taxon>
        <taxon>Hypocreomycetidae</taxon>
        <taxon>Hypocreales</taxon>
        <taxon>Clavicipitaceae</taxon>
        <taxon>Metarhizium</taxon>
    </lineage>
</organism>
<accession>A0A0B2WRH5</accession>
<evidence type="ECO:0000313" key="2">
    <source>
        <dbReference type="EMBL" id="KHN98661.1"/>
    </source>
</evidence>
<gene>
    <name evidence="2" type="ORF">MAM_03785</name>
</gene>
<evidence type="ECO:0000256" key="1">
    <source>
        <dbReference type="SAM" id="SignalP"/>
    </source>
</evidence>
<dbReference type="AlphaFoldDB" id="A0A0B2WRH5"/>
<keyword evidence="1" id="KW-0732">Signal</keyword>
<feature type="signal peptide" evidence="1">
    <location>
        <begin position="1"/>
        <end position="19"/>
    </location>
</feature>
<dbReference type="EMBL" id="AZHE01000007">
    <property type="protein sequence ID" value="KHN98661.1"/>
    <property type="molecule type" value="Genomic_DNA"/>
</dbReference>
<proteinExistence type="predicted"/>